<evidence type="ECO:0000313" key="3">
    <source>
        <dbReference type="Proteomes" id="UP000295021"/>
    </source>
</evidence>
<evidence type="ECO:0000313" key="2">
    <source>
        <dbReference type="EMBL" id="TCU18662.1"/>
    </source>
</evidence>
<evidence type="ECO:0000256" key="1">
    <source>
        <dbReference type="SAM" id="MobiDB-lite"/>
    </source>
</evidence>
<gene>
    <name evidence="2" type="ORF">EV131_114169</name>
</gene>
<organism evidence="2 3">
    <name type="scientific">Rhizobium laguerreae</name>
    <dbReference type="NCBI Taxonomy" id="1076926"/>
    <lineage>
        <taxon>Bacteria</taxon>
        <taxon>Pseudomonadati</taxon>
        <taxon>Pseudomonadota</taxon>
        <taxon>Alphaproteobacteria</taxon>
        <taxon>Hyphomicrobiales</taxon>
        <taxon>Rhizobiaceae</taxon>
        <taxon>Rhizobium/Agrobacterium group</taxon>
        <taxon>Rhizobium</taxon>
    </lineage>
</organism>
<comment type="caution">
    <text evidence="2">The sequence shown here is derived from an EMBL/GenBank/DDBJ whole genome shotgun (WGS) entry which is preliminary data.</text>
</comment>
<dbReference type="Proteomes" id="UP000295021">
    <property type="component" value="Unassembled WGS sequence"/>
</dbReference>
<dbReference type="EMBL" id="SMBI01000014">
    <property type="protein sequence ID" value="TCU18662.1"/>
    <property type="molecule type" value="Genomic_DNA"/>
</dbReference>
<dbReference type="AlphaFoldDB" id="A0AAX2QFX2"/>
<name>A0AAX2QFX2_9HYPH</name>
<reference evidence="2 3" key="1">
    <citation type="submission" date="2019-03" db="EMBL/GenBank/DDBJ databases">
        <title>Genomic Encyclopedia of Type Strains, Phase IV (KMG-V): Genome sequencing to study the core and pangenomes of soil and plant-associated prokaryotes.</title>
        <authorList>
            <person name="Whitman W."/>
        </authorList>
    </citation>
    <scope>NUCLEOTIDE SEQUENCE [LARGE SCALE GENOMIC DNA]</scope>
    <source>
        <strain evidence="2 3">FB403</strain>
    </source>
</reference>
<sequence length="81" mass="9249">MANPRAGITSLRWPMNGSEEGSIAQRRQSARGQYWRCHRGARRVTKKEIRLTAVKARLTKHIQLIGLKGTELRNQIGGRLR</sequence>
<accession>A0AAX2QFX2</accession>
<protein>
    <submittedName>
        <fullName evidence="2">Uncharacterized protein</fullName>
    </submittedName>
</protein>
<proteinExistence type="predicted"/>
<feature type="region of interest" description="Disordered" evidence="1">
    <location>
        <begin position="1"/>
        <end position="28"/>
    </location>
</feature>